<dbReference type="EMBL" id="JAKKPZ010000001">
    <property type="protein sequence ID" value="KAI1729487.1"/>
    <property type="molecule type" value="Genomic_DNA"/>
</dbReference>
<feature type="region of interest" description="Disordered" evidence="2">
    <location>
        <begin position="1"/>
        <end position="22"/>
    </location>
</feature>
<dbReference type="CDD" id="cd20407">
    <property type="entry name" value="Tudor_AKAP1"/>
    <property type="match status" value="1"/>
</dbReference>
<dbReference type="SUPFAM" id="SSF54791">
    <property type="entry name" value="Eukaryotic type KH-domain (KH-domain type I)"/>
    <property type="match status" value="1"/>
</dbReference>
<feature type="compositionally biased region" description="Low complexity" evidence="2">
    <location>
        <begin position="188"/>
        <end position="210"/>
    </location>
</feature>
<feature type="transmembrane region" description="Helical" evidence="3">
    <location>
        <begin position="55"/>
        <end position="75"/>
    </location>
</feature>
<comment type="caution">
    <text evidence="5">The sequence shown here is derived from an EMBL/GenBank/DDBJ whole genome shotgun (WGS) entry which is preliminary data.</text>
</comment>
<dbReference type="Pfam" id="PF00567">
    <property type="entry name" value="TUDOR"/>
    <property type="match status" value="1"/>
</dbReference>
<dbReference type="GO" id="GO:0005739">
    <property type="term" value="C:mitochondrion"/>
    <property type="evidence" value="ECO:0007669"/>
    <property type="project" value="UniProtKB-ARBA"/>
</dbReference>
<dbReference type="PANTHER" id="PTHR22948:SF65">
    <property type="entry name" value="A-KINASE ANCHORING PROTEIN 1"/>
    <property type="match status" value="1"/>
</dbReference>
<evidence type="ECO:0000256" key="2">
    <source>
        <dbReference type="SAM" id="MobiDB-lite"/>
    </source>
</evidence>
<feature type="region of interest" description="Disordered" evidence="2">
    <location>
        <begin position="84"/>
        <end position="114"/>
    </location>
</feature>
<accession>A0AAD4RDX3</accession>
<organism evidence="5 6">
    <name type="scientific">Ditylenchus destructor</name>
    <dbReference type="NCBI Taxonomy" id="166010"/>
    <lineage>
        <taxon>Eukaryota</taxon>
        <taxon>Metazoa</taxon>
        <taxon>Ecdysozoa</taxon>
        <taxon>Nematoda</taxon>
        <taxon>Chromadorea</taxon>
        <taxon>Rhabditida</taxon>
        <taxon>Tylenchina</taxon>
        <taxon>Tylenchomorpha</taxon>
        <taxon>Sphaerularioidea</taxon>
        <taxon>Anguinidae</taxon>
        <taxon>Anguininae</taxon>
        <taxon>Ditylenchus</taxon>
    </lineage>
</organism>
<dbReference type="InterPro" id="IPR036612">
    <property type="entry name" value="KH_dom_type_1_sf"/>
</dbReference>
<dbReference type="CDD" id="cd22395">
    <property type="entry name" value="KH-I_AKAP1"/>
    <property type="match status" value="1"/>
</dbReference>
<dbReference type="PANTHER" id="PTHR22948">
    <property type="entry name" value="TUDOR DOMAIN CONTAINING PROTEIN"/>
    <property type="match status" value="1"/>
</dbReference>
<dbReference type="InterPro" id="IPR047367">
    <property type="entry name" value="Tudor_AKAP1"/>
</dbReference>
<dbReference type="InterPro" id="IPR050621">
    <property type="entry name" value="Tudor_domain_containing"/>
</dbReference>
<keyword evidence="3" id="KW-0812">Transmembrane</keyword>
<dbReference type="PROSITE" id="PS50304">
    <property type="entry name" value="TUDOR"/>
    <property type="match status" value="1"/>
</dbReference>
<protein>
    <submittedName>
        <fullName evidence="5">Tudor domain-containing protein</fullName>
    </submittedName>
</protein>
<gene>
    <name evidence="5" type="ORF">DdX_01729</name>
</gene>
<reference evidence="5" key="1">
    <citation type="submission" date="2022-01" db="EMBL/GenBank/DDBJ databases">
        <title>Genome Sequence Resource for Two Populations of Ditylenchus destructor, the Migratory Endoparasitic Phytonematode.</title>
        <authorList>
            <person name="Zhang H."/>
            <person name="Lin R."/>
            <person name="Xie B."/>
        </authorList>
    </citation>
    <scope>NUCLEOTIDE SEQUENCE</scope>
    <source>
        <strain evidence="5">BazhouSP</strain>
    </source>
</reference>
<dbReference type="AlphaFoldDB" id="A0AAD4RDX3"/>
<evidence type="ECO:0000313" key="6">
    <source>
        <dbReference type="Proteomes" id="UP001201812"/>
    </source>
</evidence>
<feature type="domain" description="Tudor" evidence="4">
    <location>
        <begin position="482"/>
        <end position="540"/>
    </location>
</feature>
<dbReference type="InterPro" id="IPR047368">
    <property type="entry name" value="KH-I_AKAP1"/>
</dbReference>
<keyword evidence="6" id="KW-1185">Reference proteome</keyword>
<sequence>MIIPPTTSQTTSASIPTGSSSISEAIAPSNQIPKSVTNSLVNPFSNFPSLTNKKLLTFIAAVGGLSAACAALWIIQKHFYRKKNPSLPSSSRETMAGEHSKTSGTSNNPNEEDPLISCSFERKLQINSNESSGLTNGYATNFDDVTLRNHSDTSNDQNQKADSLTQSQGDLFTARRLSTNYDSNQTGITQLQSSPSSQTSSISSVVSATIENDNESPSAQHLSQGNVESMGLQQKPRVAINLHQYSSQEQENYENTPANNSNGYKNAESPNSTNSEGSTDSGSQDSGRATGGLTSTSPFDINDMSANGIMGPLPSQEYAIALYEFEIPNTLVGLIIGVGGKTIKELCKRAEVKMLIRPHHNTFKQDTHQICSVEGKRENINKCLHMIKGRFPKERFPDLNLKPVLPPPPPPATMMPSNPMVATQLPMPMGAPCEVYVSASVDSGHFFVQLPTHPSFPSLQLLDQYMLNVYNQASGVPDLPKPCNVGVLCVAPAYNAWFRALTLDYYAEQDEVLVRYVDYGGFARVPRADLRQIRSDFLRLPLQAIECYLANVQPVDGTSRWSEEANELFQKLCAAKIIQAELVGHDKNNGTPCVILFIVDEKKKVIRIDQELLERGLAKPADPTRITPLCTKQMSNQSATNVIKERRGSLIPKENGLAQVA</sequence>
<feature type="region of interest" description="Disordered" evidence="2">
    <location>
        <begin position="248"/>
        <end position="299"/>
    </location>
</feature>
<dbReference type="SMART" id="SM00333">
    <property type="entry name" value="TUDOR"/>
    <property type="match status" value="1"/>
</dbReference>
<feature type="region of interest" description="Disordered" evidence="2">
    <location>
        <begin position="148"/>
        <end position="168"/>
    </location>
</feature>
<keyword evidence="1" id="KW-0694">RNA-binding</keyword>
<dbReference type="Gene3D" id="2.30.30.140">
    <property type="match status" value="1"/>
</dbReference>
<keyword evidence="3" id="KW-0472">Membrane</keyword>
<keyword evidence="3" id="KW-1133">Transmembrane helix</keyword>
<evidence type="ECO:0000256" key="3">
    <source>
        <dbReference type="SAM" id="Phobius"/>
    </source>
</evidence>
<dbReference type="InterPro" id="IPR002999">
    <property type="entry name" value="Tudor"/>
</dbReference>
<feature type="compositionally biased region" description="Low complexity" evidence="2">
    <location>
        <begin position="10"/>
        <end position="22"/>
    </location>
</feature>
<dbReference type="PROSITE" id="PS50084">
    <property type="entry name" value="KH_TYPE_1"/>
    <property type="match status" value="1"/>
</dbReference>
<feature type="compositionally biased region" description="Polar residues" evidence="2">
    <location>
        <begin position="154"/>
        <end position="168"/>
    </location>
</feature>
<feature type="compositionally biased region" description="Polar residues" evidence="2">
    <location>
        <begin position="215"/>
        <end position="226"/>
    </location>
</feature>
<proteinExistence type="predicted"/>
<dbReference type="InterPro" id="IPR035437">
    <property type="entry name" value="SNase_OB-fold_sf"/>
</dbReference>
<feature type="region of interest" description="Disordered" evidence="2">
    <location>
        <begin position="185"/>
        <end position="226"/>
    </location>
</feature>
<dbReference type="SUPFAM" id="SSF63748">
    <property type="entry name" value="Tudor/PWWP/MBT"/>
    <property type="match status" value="1"/>
</dbReference>
<evidence type="ECO:0000259" key="4">
    <source>
        <dbReference type="PROSITE" id="PS50304"/>
    </source>
</evidence>
<dbReference type="Pfam" id="PF00013">
    <property type="entry name" value="KH_1"/>
    <property type="match status" value="1"/>
</dbReference>
<dbReference type="Proteomes" id="UP001201812">
    <property type="component" value="Unassembled WGS sequence"/>
</dbReference>
<name>A0AAD4RDX3_9BILA</name>
<dbReference type="InterPro" id="IPR004088">
    <property type="entry name" value="KH_dom_type_1"/>
</dbReference>
<evidence type="ECO:0000313" key="5">
    <source>
        <dbReference type="EMBL" id="KAI1729487.1"/>
    </source>
</evidence>
<dbReference type="GO" id="GO:0003723">
    <property type="term" value="F:RNA binding"/>
    <property type="evidence" value="ECO:0007669"/>
    <property type="project" value="UniProtKB-UniRule"/>
</dbReference>
<dbReference type="Gene3D" id="2.40.50.90">
    <property type="match status" value="1"/>
</dbReference>
<dbReference type="SMART" id="SM00322">
    <property type="entry name" value="KH"/>
    <property type="match status" value="1"/>
</dbReference>
<dbReference type="InterPro" id="IPR004087">
    <property type="entry name" value="KH_dom"/>
</dbReference>
<evidence type="ECO:0000256" key="1">
    <source>
        <dbReference type="PROSITE-ProRule" id="PRU00117"/>
    </source>
</evidence>
<dbReference type="Gene3D" id="3.30.1370.10">
    <property type="entry name" value="K Homology domain, type 1"/>
    <property type="match status" value="1"/>
</dbReference>